<dbReference type="STRING" id="1192034.CAP_2120"/>
<proteinExistence type="predicted"/>
<accession>A0A017TBD8</accession>
<evidence type="ECO:0000313" key="3">
    <source>
        <dbReference type="Proteomes" id="UP000019678"/>
    </source>
</evidence>
<dbReference type="Proteomes" id="UP000019678">
    <property type="component" value="Unassembled WGS sequence"/>
</dbReference>
<gene>
    <name evidence="2" type="ORF">CAP_2120</name>
</gene>
<feature type="region of interest" description="Disordered" evidence="1">
    <location>
        <begin position="208"/>
        <end position="228"/>
    </location>
</feature>
<evidence type="ECO:0000313" key="2">
    <source>
        <dbReference type="EMBL" id="EYF06242.1"/>
    </source>
</evidence>
<keyword evidence="3" id="KW-1185">Reference proteome</keyword>
<organism evidence="2 3">
    <name type="scientific">Chondromyces apiculatus DSM 436</name>
    <dbReference type="NCBI Taxonomy" id="1192034"/>
    <lineage>
        <taxon>Bacteria</taxon>
        <taxon>Pseudomonadati</taxon>
        <taxon>Myxococcota</taxon>
        <taxon>Polyangia</taxon>
        <taxon>Polyangiales</taxon>
        <taxon>Polyangiaceae</taxon>
        <taxon>Chondromyces</taxon>
    </lineage>
</organism>
<dbReference type="AlphaFoldDB" id="A0A017TBD8"/>
<comment type="caution">
    <text evidence="2">The sequence shown here is derived from an EMBL/GenBank/DDBJ whole genome shotgun (WGS) entry which is preliminary data.</text>
</comment>
<evidence type="ECO:0000256" key="1">
    <source>
        <dbReference type="SAM" id="MobiDB-lite"/>
    </source>
</evidence>
<dbReference type="EMBL" id="ASRX01000017">
    <property type="protein sequence ID" value="EYF06242.1"/>
    <property type="molecule type" value="Genomic_DNA"/>
</dbReference>
<protein>
    <submittedName>
        <fullName evidence="2">Uncharacterized protein</fullName>
    </submittedName>
</protein>
<sequence>MRGVRGVCSEREVRAGCVSVGGREVVRATDIGYHAAMSATWWIYSPLAPQAMRDLEAECERAVEAFLEEHPGCDDEVAEVLAGGELRSLDEVKEGYARYRTKLSAAVAARVEACRSVMTLERPGDLDVDALQVSVLRYLLERTGEALVMFNDYPLVPSEHALENLAEKEGAEGFGATPAAPKPRRARMPATAGAAKVGSAKAGSAKAGAAKAGSAKAATAEVEEDATGEERAARVEHLLSAARDNPELSIDVVEVLRKTPDLGRRYAALLIEEGSQADASAAKSLRAAPEEVASVADKLEAALRAVTG</sequence>
<feature type="region of interest" description="Disordered" evidence="1">
    <location>
        <begin position="173"/>
        <end position="192"/>
    </location>
</feature>
<reference evidence="2 3" key="1">
    <citation type="submission" date="2013-05" db="EMBL/GenBank/DDBJ databases">
        <title>Genome assembly of Chondromyces apiculatus DSM 436.</title>
        <authorList>
            <person name="Sharma G."/>
            <person name="Khatri I."/>
            <person name="Kaur C."/>
            <person name="Mayilraj S."/>
            <person name="Subramanian S."/>
        </authorList>
    </citation>
    <scope>NUCLEOTIDE SEQUENCE [LARGE SCALE GENOMIC DNA]</scope>
    <source>
        <strain evidence="2 3">DSM 436</strain>
    </source>
</reference>
<feature type="compositionally biased region" description="Low complexity" evidence="1">
    <location>
        <begin position="208"/>
        <end position="220"/>
    </location>
</feature>
<name>A0A017TBD8_9BACT</name>